<dbReference type="Proteomes" id="UP000297703">
    <property type="component" value="Unassembled WGS sequence"/>
</dbReference>
<evidence type="ECO:0000313" key="1">
    <source>
        <dbReference type="EMBL" id="TFK03843.1"/>
    </source>
</evidence>
<reference evidence="1 2" key="1">
    <citation type="submission" date="2019-04" db="EMBL/GenBank/DDBJ databases">
        <title>Draft genome of the big-headed turtle Platysternon megacephalum.</title>
        <authorList>
            <person name="Gong S."/>
        </authorList>
    </citation>
    <scope>NUCLEOTIDE SEQUENCE [LARGE SCALE GENOMIC DNA]</scope>
    <source>
        <strain evidence="1">DO16091913</strain>
        <tissue evidence="1">Muscle</tissue>
    </source>
</reference>
<dbReference type="EMBL" id="QXTE01000151">
    <property type="protein sequence ID" value="TFK03843.1"/>
    <property type="molecule type" value="Genomic_DNA"/>
</dbReference>
<gene>
    <name evidence="1" type="ORF">DR999_PMT13666</name>
</gene>
<keyword evidence="2" id="KW-1185">Reference proteome</keyword>
<sequence length="175" mass="18518">MGGGGTGSAEFPAASIHLHGKSSRSPQGLCCLSTVCEGQTQQLPQAEAGPQKKLLASLEELGPEARTLVTTINPRPCSSAFPLNAAPKERRIRLPTPRHLGSEGLGTRQDLDSQWQNWEMEPFHTSCGSMIATPRPGLYGTGLGTQLCQGLELWLWASGKGGGSLRNIEAAGNWG</sequence>
<evidence type="ECO:0000313" key="2">
    <source>
        <dbReference type="Proteomes" id="UP000297703"/>
    </source>
</evidence>
<comment type="caution">
    <text evidence="1">The sequence shown here is derived from an EMBL/GenBank/DDBJ whole genome shotgun (WGS) entry which is preliminary data.</text>
</comment>
<keyword evidence="1" id="KW-0670">Pyruvate</keyword>
<dbReference type="AlphaFoldDB" id="A0A4D9E9C6"/>
<accession>A0A4D9E9C6</accession>
<proteinExistence type="predicted"/>
<name>A0A4D9E9C6_9SAUR</name>
<organism evidence="1 2">
    <name type="scientific">Platysternon megacephalum</name>
    <name type="common">big-headed turtle</name>
    <dbReference type="NCBI Taxonomy" id="55544"/>
    <lineage>
        <taxon>Eukaryota</taxon>
        <taxon>Metazoa</taxon>
        <taxon>Chordata</taxon>
        <taxon>Craniata</taxon>
        <taxon>Vertebrata</taxon>
        <taxon>Euteleostomi</taxon>
        <taxon>Archelosauria</taxon>
        <taxon>Testudinata</taxon>
        <taxon>Testudines</taxon>
        <taxon>Cryptodira</taxon>
        <taxon>Durocryptodira</taxon>
        <taxon>Testudinoidea</taxon>
        <taxon>Platysternidae</taxon>
        <taxon>Platysternon</taxon>
    </lineage>
</organism>
<protein>
    <submittedName>
        <fullName evidence="1">Glyoxylate reductase/hydroxypyruvate reductase-like</fullName>
    </submittedName>
</protein>
<reference evidence="1 2" key="2">
    <citation type="submission" date="2019-04" db="EMBL/GenBank/DDBJ databases">
        <title>The genome sequence of big-headed turtle.</title>
        <authorList>
            <person name="Gong S."/>
        </authorList>
    </citation>
    <scope>NUCLEOTIDE SEQUENCE [LARGE SCALE GENOMIC DNA]</scope>
    <source>
        <strain evidence="1">DO16091913</strain>
        <tissue evidence="1">Muscle</tissue>
    </source>
</reference>